<dbReference type="SUPFAM" id="SSF53822">
    <property type="entry name" value="Periplasmic binding protein-like I"/>
    <property type="match status" value="1"/>
</dbReference>
<dbReference type="GO" id="GO:0000976">
    <property type="term" value="F:transcription cis-regulatory region binding"/>
    <property type="evidence" value="ECO:0007669"/>
    <property type="project" value="TreeGrafter"/>
</dbReference>
<accession>A0A3N1ZUK4</accession>
<dbReference type="InterPro" id="IPR000843">
    <property type="entry name" value="HTH_LacI"/>
</dbReference>
<evidence type="ECO:0000256" key="2">
    <source>
        <dbReference type="ARBA" id="ARBA00023125"/>
    </source>
</evidence>
<evidence type="ECO:0000313" key="5">
    <source>
        <dbReference type="EMBL" id="ROR54541.1"/>
    </source>
</evidence>
<dbReference type="AlphaFoldDB" id="A0A3N1ZUK4"/>
<protein>
    <submittedName>
        <fullName evidence="5">LacI family transcriptional regulator</fullName>
    </submittedName>
</protein>
<dbReference type="InterPro" id="IPR046335">
    <property type="entry name" value="LacI/GalR-like_sensor"/>
</dbReference>
<proteinExistence type="predicted"/>
<evidence type="ECO:0000256" key="3">
    <source>
        <dbReference type="ARBA" id="ARBA00023163"/>
    </source>
</evidence>
<dbReference type="Gene3D" id="1.10.260.40">
    <property type="entry name" value="lambda repressor-like DNA-binding domains"/>
    <property type="match status" value="1"/>
</dbReference>
<dbReference type="Pfam" id="PF13377">
    <property type="entry name" value="Peripla_BP_3"/>
    <property type="match status" value="1"/>
</dbReference>
<dbReference type="PROSITE" id="PS50932">
    <property type="entry name" value="HTH_LACI_2"/>
    <property type="match status" value="1"/>
</dbReference>
<dbReference type="Pfam" id="PF00356">
    <property type="entry name" value="LacI"/>
    <property type="match status" value="1"/>
</dbReference>
<dbReference type="GO" id="GO:0003700">
    <property type="term" value="F:DNA-binding transcription factor activity"/>
    <property type="evidence" value="ECO:0007669"/>
    <property type="project" value="TreeGrafter"/>
</dbReference>
<organism evidence="5 6">
    <name type="scientific">Luteococcus japonicus</name>
    <dbReference type="NCBI Taxonomy" id="33984"/>
    <lineage>
        <taxon>Bacteria</taxon>
        <taxon>Bacillati</taxon>
        <taxon>Actinomycetota</taxon>
        <taxon>Actinomycetes</taxon>
        <taxon>Propionibacteriales</taxon>
        <taxon>Propionibacteriaceae</taxon>
        <taxon>Luteococcus</taxon>
    </lineage>
</organism>
<evidence type="ECO:0000313" key="6">
    <source>
        <dbReference type="Proteomes" id="UP000275749"/>
    </source>
</evidence>
<evidence type="ECO:0000256" key="1">
    <source>
        <dbReference type="ARBA" id="ARBA00023015"/>
    </source>
</evidence>
<sequence length="338" mass="36422">MARQGHRRQGATIWTVAERAGVSHQTVARYLRGEKLRPENQERVRQAIDELGYRFNDTASELATQQPRRIGALVFDVDDWAPQRVLAGAGEAARASGHILETIRADMDDPASIKQALHMMNRASLAGVVVLSPPDFVLEAMDFSSLQTPWLIEAEPRIPRGHPASLEHPIAKAVRHLAELGHQRFFYLGGPRGWPSAWNRETAYGTCVEDLGLVDCGRTHGPWGAVNGYAAVDHLPLDQMPTAIVAASDQIALGAIARLHKSGISVPGHVSITGFDGLKDAAFYAPPLTTVAIDFVGMGRRAVNSLLAGTGLGGAPELEGYCFAGELVPRRSSAPPAR</sequence>
<gene>
    <name evidence="5" type="ORF">EDD41_1762</name>
</gene>
<comment type="caution">
    <text evidence="5">The sequence shown here is derived from an EMBL/GenBank/DDBJ whole genome shotgun (WGS) entry which is preliminary data.</text>
</comment>
<dbReference type="PANTHER" id="PTHR30146">
    <property type="entry name" value="LACI-RELATED TRANSCRIPTIONAL REPRESSOR"/>
    <property type="match status" value="1"/>
</dbReference>
<dbReference type="SMART" id="SM00354">
    <property type="entry name" value="HTH_LACI"/>
    <property type="match status" value="1"/>
</dbReference>
<keyword evidence="2" id="KW-0238">DNA-binding</keyword>
<name>A0A3N1ZUK4_9ACTN</name>
<evidence type="ECO:0000259" key="4">
    <source>
        <dbReference type="PROSITE" id="PS50932"/>
    </source>
</evidence>
<dbReference type="CDD" id="cd01392">
    <property type="entry name" value="HTH_LacI"/>
    <property type="match status" value="1"/>
</dbReference>
<feature type="domain" description="HTH lacI-type" evidence="4">
    <location>
        <begin position="11"/>
        <end position="64"/>
    </location>
</feature>
<dbReference type="Gene3D" id="3.40.50.2300">
    <property type="match status" value="2"/>
</dbReference>
<dbReference type="InterPro" id="IPR010982">
    <property type="entry name" value="Lambda_DNA-bd_dom_sf"/>
</dbReference>
<keyword evidence="1" id="KW-0805">Transcription regulation</keyword>
<dbReference type="SUPFAM" id="SSF47413">
    <property type="entry name" value="lambda repressor-like DNA-binding domains"/>
    <property type="match status" value="1"/>
</dbReference>
<dbReference type="PANTHER" id="PTHR30146:SF153">
    <property type="entry name" value="LACTOSE OPERON REPRESSOR"/>
    <property type="match status" value="1"/>
</dbReference>
<dbReference type="RefSeq" id="WP_123575606.1">
    <property type="nucleotide sequence ID" value="NZ_RKHG01000001.1"/>
</dbReference>
<keyword evidence="3" id="KW-0804">Transcription</keyword>
<dbReference type="Proteomes" id="UP000275749">
    <property type="component" value="Unassembled WGS sequence"/>
</dbReference>
<dbReference type="EMBL" id="RKHG01000001">
    <property type="protein sequence ID" value="ROR54541.1"/>
    <property type="molecule type" value="Genomic_DNA"/>
</dbReference>
<reference evidence="5 6" key="1">
    <citation type="submission" date="2018-11" db="EMBL/GenBank/DDBJ databases">
        <title>Sequencing the genomes of 1000 actinobacteria strains.</title>
        <authorList>
            <person name="Klenk H.-P."/>
        </authorList>
    </citation>
    <scope>NUCLEOTIDE SEQUENCE [LARGE SCALE GENOMIC DNA]</scope>
    <source>
        <strain evidence="5 6">DSM 10546</strain>
    </source>
</reference>
<dbReference type="InterPro" id="IPR028082">
    <property type="entry name" value="Peripla_BP_I"/>
</dbReference>